<dbReference type="RefSeq" id="WP_253756200.1">
    <property type="nucleotide sequence ID" value="NZ_JAMZDZ010000001.1"/>
</dbReference>
<sequence>MFTSPDTLFDMAKLHQAELIAEADRTRVLARARRSRIKRSERSHK</sequence>
<evidence type="ECO:0000313" key="1">
    <source>
        <dbReference type="EMBL" id="MFC4135506.1"/>
    </source>
</evidence>
<proteinExistence type="predicted"/>
<dbReference type="EMBL" id="JBHSAY010000022">
    <property type="protein sequence ID" value="MFC4135506.1"/>
    <property type="molecule type" value="Genomic_DNA"/>
</dbReference>
<protein>
    <submittedName>
        <fullName evidence="1">Uncharacterized protein</fullName>
    </submittedName>
</protein>
<accession>A0ABV8LWT5</accession>
<name>A0ABV8LWT5_9ACTN</name>
<organism evidence="1 2">
    <name type="scientific">Hamadaea flava</name>
    <dbReference type="NCBI Taxonomy" id="1742688"/>
    <lineage>
        <taxon>Bacteria</taxon>
        <taxon>Bacillati</taxon>
        <taxon>Actinomycetota</taxon>
        <taxon>Actinomycetes</taxon>
        <taxon>Micromonosporales</taxon>
        <taxon>Micromonosporaceae</taxon>
        <taxon>Hamadaea</taxon>
    </lineage>
</organism>
<reference evidence="2" key="1">
    <citation type="journal article" date="2019" name="Int. J. Syst. Evol. Microbiol.">
        <title>The Global Catalogue of Microorganisms (GCM) 10K type strain sequencing project: providing services to taxonomists for standard genome sequencing and annotation.</title>
        <authorList>
            <consortium name="The Broad Institute Genomics Platform"/>
            <consortium name="The Broad Institute Genome Sequencing Center for Infectious Disease"/>
            <person name="Wu L."/>
            <person name="Ma J."/>
        </authorList>
    </citation>
    <scope>NUCLEOTIDE SEQUENCE [LARGE SCALE GENOMIC DNA]</scope>
    <source>
        <strain evidence="2">CGMCC 4.7289</strain>
    </source>
</reference>
<comment type="caution">
    <text evidence="1">The sequence shown here is derived from an EMBL/GenBank/DDBJ whole genome shotgun (WGS) entry which is preliminary data.</text>
</comment>
<keyword evidence="2" id="KW-1185">Reference proteome</keyword>
<dbReference type="Proteomes" id="UP001595816">
    <property type="component" value="Unassembled WGS sequence"/>
</dbReference>
<evidence type="ECO:0000313" key="2">
    <source>
        <dbReference type="Proteomes" id="UP001595816"/>
    </source>
</evidence>
<gene>
    <name evidence="1" type="ORF">ACFOZ4_33245</name>
</gene>